<evidence type="ECO:0000313" key="4">
    <source>
        <dbReference type="Proteomes" id="UP000305887"/>
    </source>
</evidence>
<evidence type="ECO:0000259" key="2">
    <source>
        <dbReference type="Pfam" id="PF00122"/>
    </source>
</evidence>
<feature type="domain" description="P-type ATPase A" evidence="2">
    <location>
        <begin position="72"/>
        <end position="136"/>
    </location>
</feature>
<dbReference type="SUPFAM" id="SSF81665">
    <property type="entry name" value="Calcium ATPase, transmembrane domain M"/>
    <property type="match status" value="1"/>
</dbReference>
<evidence type="ECO:0000313" key="3">
    <source>
        <dbReference type="EMBL" id="TNC46933.1"/>
    </source>
</evidence>
<feature type="transmembrane region" description="Helical" evidence="1">
    <location>
        <begin position="12"/>
        <end position="34"/>
    </location>
</feature>
<gene>
    <name evidence="3" type="ORF">FHG66_17730</name>
</gene>
<dbReference type="EMBL" id="VDFU01000030">
    <property type="protein sequence ID" value="TNC46933.1"/>
    <property type="molecule type" value="Genomic_DNA"/>
</dbReference>
<reference evidence="3 4" key="1">
    <citation type="submission" date="2019-06" db="EMBL/GenBank/DDBJ databases">
        <title>YIM 131921 draft genome.</title>
        <authorList>
            <person name="Jiang L."/>
        </authorList>
    </citation>
    <scope>NUCLEOTIDE SEQUENCE [LARGE SCALE GENOMIC DNA]</scope>
    <source>
        <strain evidence="3 4">YIM 131921</strain>
    </source>
</reference>
<dbReference type="InterPro" id="IPR008250">
    <property type="entry name" value="ATPase_P-typ_transduc_dom_A_sf"/>
</dbReference>
<dbReference type="AlphaFoldDB" id="A0A5C4MPS1"/>
<keyword evidence="1" id="KW-0472">Membrane</keyword>
<dbReference type="InterPro" id="IPR023298">
    <property type="entry name" value="ATPase_P-typ_TM_dom_sf"/>
</dbReference>
<dbReference type="Pfam" id="PF00122">
    <property type="entry name" value="E1-E2_ATPase"/>
    <property type="match status" value="1"/>
</dbReference>
<comment type="caution">
    <text evidence="3">The sequence shown here is derived from an EMBL/GenBank/DDBJ whole genome shotgun (WGS) entry which is preliminary data.</text>
</comment>
<dbReference type="SUPFAM" id="SSF81653">
    <property type="entry name" value="Calcium ATPase, transduction domain A"/>
    <property type="match status" value="1"/>
</dbReference>
<protein>
    <recommendedName>
        <fullName evidence="2">P-type ATPase A domain-containing protein</fullName>
    </recommendedName>
</protein>
<evidence type="ECO:0000256" key="1">
    <source>
        <dbReference type="SAM" id="Phobius"/>
    </source>
</evidence>
<sequence>MPAAPRRGLARLVTATLREPMVLLLISAAALYLVPGDLGAALFLCLGAAVSVTLVVAQEARTERDLVRLRHLAEPMARVIRDGAERKVPSRDLVPGEVILVGEGERLPADSVLLSGDALTVDESALTGEAVAVTKRPRGGHRR</sequence>
<keyword evidence="4" id="KW-1185">Reference proteome</keyword>
<keyword evidence="1" id="KW-1133">Transmembrane helix</keyword>
<keyword evidence="1" id="KW-0812">Transmembrane</keyword>
<dbReference type="OrthoDB" id="9807843at2"/>
<accession>A0A5C4MPS1</accession>
<dbReference type="PANTHER" id="PTHR42861">
    <property type="entry name" value="CALCIUM-TRANSPORTING ATPASE"/>
    <property type="match status" value="1"/>
</dbReference>
<organism evidence="3 4">
    <name type="scientific">Rubellimicrobium rubrum</name>
    <dbReference type="NCBI Taxonomy" id="2585369"/>
    <lineage>
        <taxon>Bacteria</taxon>
        <taxon>Pseudomonadati</taxon>
        <taxon>Pseudomonadota</taxon>
        <taxon>Alphaproteobacteria</taxon>
        <taxon>Rhodobacterales</taxon>
        <taxon>Roseobacteraceae</taxon>
        <taxon>Rubellimicrobium</taxon>
    </lineage>
</organism>
<proteinExistence type="predicted"/>
<feature type="transmembrane region" description="Helical" evidence="1">
    <location>
        <begin position="40"/>
        <end position="60"/>
    </location>
</feature>
<name>A0A5C4MPS1_9RHOB</name>
<dbReference type="InterPro" id="IPR059000">
    <property type="entry name" value="ATPase_P-type_domA"/>
</dbReference>
<dbReference type="Gene3D" id="2.70.150.10">
    <property type="entry name" value="Calcium-transporting ATPase, cytoplasmic transduction domain A"/>
    <property type="match status" value="1"/>
</dbReference>
<dbReference type="Proteomes" id="UP000305887">
    <property type="component" value="Unassembled WGS sequence"/>
</dbReference>